<dbReference type="GO" id="GO:0005634">
    <property type="term" value="C:nucleus"/>
    <property type="evidence" value="ECO:0007669"/>
    <property type="project" value="TreeGrafter"/>
</dbReference>
<sequence>MPVKRRKLEETTATASTQKPAAGLEKPLSAIAAARLKAEAARNVIPVQETTLEPLAAPSSPPAEELVSEYEESEAELEPVVKQRNIKLCNWQSNPRDIFTDNGSELSINLDKNTTIALVGHFDFKVSRGAININGANIGAVTRDGQKGQIYRAYVTATHPIFKIRGLDAKNYVQFSSCKEPTPFAKLSPLYEDIWNTGSHGERRRTFGIITSSEEDPLERPLQPQSSPEDWLRAIEDCSSEASSTLVTGSPESGKSTLCRRLMNRYLTGMGKLKPGVSAVCFIDLDYSQPEFTPPGQISLVVVRELNLGPSFTDPTTAPLQLGADQNETARSHVVPTDLANYENYFRECVEDLYLAYKNLYSRDSSLPLLINTPAFLYTTHFSLLEQLLARLKSQNIIHLSDTRTIDTSTAERLHALQTSCKKHRSTLHEITAQTPTLPSLRSDTELRAMHMQSYFHLSTPPTASFPSWTSTPLNTHLPWEFSYLSTPTRAQDIVGILPLTEPLPPSSLLHYLNGQIIHILQSSSSQIPSPYTALPRTPKSQIPFFPANEKLGYTAPLDPRTTRVVCAALVRGIDPVRCVIQVLVPRALEALMADLVPERTVFAVGCAETPGWAYVEDAYLGQYEEEVGERKVGGEMDHLAMGVWVEKEHVLDGMGYLGTRRRVRKFITGEK</sequence>
<dbReference type="GO" id="GO:0051731">
    <property type="term" value="F:polynucleotide 5'-hydroxyl-kinase activity"/>
    <property type="evidence" value="ECO:0007669"/>
    <property type="project" value="InterPro"/>
</dbReference>
<dbReference type="GO" id="GO:0000448">
    <property type="term" value="P:cleavage in ITS2 between 5.8S rRNA and LSU-rRNA of tricistronic rRNA transcript (SSU-rRNA, 5.8S rRNA, LSU-rRNA)"/>
    <property type="evidence" value="ECO:0007669"/>
    <property type="project" value="TreeGrafter"/>
</dbReference>
<evidence type="ECO:0000256" key="4">
    <source>
        <dbReference type="ARBA" id="ARBA00019824"/>
    </source>
</evidence>
<dbReference type="GO" id="GO:0005524">
    <property type="term" value="F:ATP binding"/>
    <property type="evidence" value="ECO:0007669"/>
    <property type="project" value="UniProtKB-KW"/>
</dbReference>
<keyword evidence="6" id="KW-0547">Nucleotide-binding</keyword>
<keyword evidence="5" id="KW-0808">Transferase</keyword>
<evidence type="ECO:0000256" key="3">
    <source>
        <dbReference type="ARBA" id="ARBA00018706"/>
    </source>
</evidence>
<dbReference type="EMBL" id="JAPEVA010000037">
    <property type="protein sequence ID" value="KAJ4405133.1"/>
    <property type="molecule type" value="Genomic_DNA"/>
</dbReference>
<keyword evidence="12" id="KW-1185">Reference proteome</keyword>
<accession>A0A9W9D7E8</accession>
<proteinExistence type="inferred from homology"/>
<keyword evidence="7" id="KW-0418">Kinase</keyword>
<evidence type="ECO:0000313" key="12">
    <source>
        <dbReference type="Proteomes" id="UP001140510"/>
    </source>
</evidence>
<dbReference type="InterPro" id="IPR027417">
    <property type="entry name" value="P-loop_NTPase"/>
</dbReference>
<evidence type="ECO:0000256" key="7">
    <source>
        <dbReference type="ARBA" id="ARBA00022777"/>
    </source>
</evidence>
<dbReference type="Proteomes" id="UP001140510">
    <property type="component" value="Unassembled WGS sequence"/>
</dbReference>
<keyword evidence="8" id="KW-0067">ATP-binding</keyword>
<evidence type="ECO:0000256" key="5">
    <source>
        <dbReference type="ARBA" id="ARBA00022679"/>
    </source>
</evidence>
<evidence type="ECO:0000256" key="1">
    <source>
        <dbReference type="ARBA" id="ARBA00003798"/>
    </source>
</evidence>
<name>A0A9W9D7E8_9PLEO</name>
<dbReference type="Pfam" id="PF16575">
    <property type="entry name" value="CLP1_P"/>
    <property type="match status" value="1"/>
</dbReference>
<dbReference type="InterPro" id="IPR032319">
    <property type="entry name" value="CLP1_P"/>
</dbReference>
<dbReference type="PANTHER" id="PTHR12755">
    <property type="entry name" value="CLEAVAGE/POLYADENYLATION FACTOR IA SUBUNIT CLP1P"/>
    <property type="match status" value="1"/>
</dbReference>
<dbReference type="PANTHER" id="PTHR12755:SF3">
    <property type="entry name" value="POLYNUCLEOTIDE 5'-HYDROXYL-KINASE NOL9"/>
    <property type="match status" value="1"/>
</dbReference>
<evidence type="ECO:0000259" key="10">
    <source>
        <dbReference type="Pfam" id="PF16575"/>
    </source>
</evidence>
<comment type="function">
    <text evidence="1">Polynucleotide 5'-kinase involved in rRNA processing.</text>
</comment>
<evidence type="ECO:0000256" key="9">
    <source>
        <dbReference type="SAM" id="MobiDB-lite"/>
    </source>
</evidence>
<organism evidence="11 12">
    <name type="scientific">Didymella pomorum</name>
    <dbReference type="NCBI Taxonomy" id="749634"/>
    <lineage>
        <taxon>Eukaryota</taxon>
        <taxon>Fungi</taxon>
        <taxon>Dikarya</taxon>
        <taxon>Ascomycota</taxon>
        <taxon>Pezizomycotina</taxon>
        <taxon>Dothideomycetes</taxon>
        <taxon>Pleosporomycetidae</taxon>
        <taxon>Pleosporales</taxon>
        <taxon>Pleosporineae</taxon>
        <taxon>Didymellaceae</taxon>
        <taxon>Didymella</taxon>
    </lineage>
</organism>
<evidence type="ECO:0000256" key="2">
    <source>
        <dbReference type="ARBA" id="ARBA00011003"/>
    </source>
</evidence>
<feature type="domain" description="Clp1 P-loop" evidence="10">
    <location>
        <begin position="249"/>
        <end position="457"/>
    </location>
</feature>
<reference evidence="11" key="1">
    <citation type="submission" date="2022-10" db="EMBL/GenBank/DDBJ databases">
        <title>Tapping the CABI collections for fungal endophytes: first genome assemblies for Collariella, Neodidymelliopsis, Ascochyta clinopodiicola, Didymella pomorum, Didymosphaeria variabile, Neocosmospora piperis and Neocucurbitaria cava.</title>
        <authorList>
            <person name="Hill R."/>
        </authorList>
    </citation>
    <scope>NUCLEOTIDE SEQUENCE</scope>
    <source>
        <strain evidence="11">IMI 355091</strain>
    </source>
</reference>
<gene>
    <name evidence="11" type="primary">GRC3</name>
    <name evidence="11" type="ORF">N0V91_005495</name>
</gene>
<evidence type="ECO:0000256" key="6">
    <source>
        <dbReference type="ARBA" id="ARBA00022741"/>
    </source>
</evidence>
<dbReference type="Gene3D" id="3.40.50.300">
    <property type="entry name" value="P-loop containing nucleotide triphosphate hydrolases"/>
    <property type="match status" value="1"/>
</dbReference>
<evidence type="ECO:0000313" key="11">
    <source>
        <dbReference type="EMBL" id="KAJ4405133.1"/>
    </source>
</evidence>
<comment type="caution">
    <text evidence="11">The sequence shown here is derived from an EMBL/GenBank/DDBJ whole genome shotgun (WGS) entry which is preliminary data.</text>
</comment>
<evidence type="ECO:0000256" key="8">
    <source>
        <dbReference type="ARBA" id="ARBA00022840"/>
    </source>
</evidence>
<feature type="region of interest" description="Disordered" evidence="9">
    <location>
        <begin position="1"/>
        <end position="22"/>
    </location>
</feature>
<dbReference type="OrthoDB" id="4054781at2759"/>
<protein>
    <recommendedName>
        <fullName evidence="4">Polynucleotide 5'-hydroxyl-kinase GRC3</fullName>
    </recommendedName>
    <alternativeName>
        <fullName evidence="3">Polynucleotide 5'-hydroxyl-kinase grc3</fullName>
    </alternativeName>
</protein>
<dbReference type="AlphaFoldDB" id="A0A9W9D7E8"/>
<comment type="similarity">
    <text evidence="2">Belongs to the Clp1 family. NOL9/GRC3 subfamily.</text>
</comment>
<dbReference type="InterPro" id="IPR045116">
    <property type="entry name" value="Clp1/Grc3"/>
</dbReference>